<organism evidence="2 3">
    <name type="scientific">Vigna mungo</name>
    <name type="common">Black gram</name>
    <name type="synonym">Phaseolus mungo</name>
    <dbReference type="NCBI Taxonomy" id="3915"/>
    <lineage>
        <taxon>Eukaryota</taxon>
        <taxon>Viridiplantae</taxon>
        <taxon>Streptophyta</taxon>
        <taxon>Embryophyta</taxon>
        <taxon>Tracheophyta</taxon>
        <taxon>Spermatophyta</taxon>
        <taxon>Magnoliopsida</taxon>
        <taxon>eudicotyledons</taxon>
        <taxon>Gunneridae</taxon>
        <taxon>Pentapetalae</taxon>
        <taxon>rosids</taxon>
        <taxon>fabids</taxon>
        <taxon>Fabales</taxon>
        <taxon>Fabaceae</taxon>
        <taxon>Papilionoideae</taxon>
        <taxon>50 kb inversion clade</taxon>
        <taxon>NPAAA clade</taxon>
        <taxon>indigoferoid/millettioid clade</taxon>
        <taxon>Phaseoleae</taxon>
        <taxon>Vigna</taxon>
    </lineage>
</organism>
<name>A0AAQ3RJL0_VIGMU</name>
<dbReference type="AlphaFoldDB" id="A0AAQ3RJL0"/>
<evidence type="ECO:0000256" key="1">
    <source>
        <dbReference type="SAM" id="MobiDB-lite"/>
    </source>
</evidence>
<reference evidence="2 3" key="1">
    <citation type="journal article" date="2023" name="Life. Sci Alliance">
        <title>Evolutionary insights into 3D genome organization and epigenetic landscape of Vigna mungo.</title>
        <authorList>
            <person name="Junaid A."/>
            <person name="Singh B."/>
            <person name="Bhatia S."/>
        </authorList>
    </citation>
    <scope>NUCLEOTIDE SEQUENCE [LARGE SCALE GENOMIC DNA]</scope>
    <source>
        <strain evidence="2">Urdbean</strain>
    </source>
</reference>
<sequence length="119" mass="12829">MRRRRTTAPSAASNKLQHSQPHFPVRHPYAQSLLPPAAATSSQHHERRSQKQTPLITHKIRGLPPIVNQPVQHIESASTRLTLSTPSAPIATTGVESASPSTPYSPPPTPLPLSDTSPS</sequence>
<feature type="region of interest" description="Disordered" evidence="1">
    <location>
        <begin position="1"/>
        <end position="119"/>
    </location>
</feature>
<evidence type="ECO:0000313" key="2">
    <source>
        <dbReference type="EMBL" id="WVY95202.1"/>
    </source>
</evidence>
<protein>
    <submittedName>
        <fullName evidence="2">Uncharacterized protein</fullName>
    </submittedName>
</protein>
<proteinExistence type="predicted"/>
<feature type="compositionally biased region" description="Polar residues" evidence="1">
    <location>
        <begin position="8"/>
        <end position="20"/>
    </location>
</feature>
<gene>
    <name evidence="2" type="ORF">V8G54_034290</name>
</gene>
<evidence type="ECO:0000313" key="3">
    <source>
        <dbReference type="Proteomes" id="UP001374535"/>
    </source>
</evidence>
<dbReference type="Proteomes" id="UP001374535">
    <property type="component" value="Chromosome 10"/>
</dbReference>
<keyword evidence="3" id="KW-1185">Reference proteome</keyword>
<accession>A0AAQ3RJL0</accession>
<feature type="compositionally biased region" description="Polar residues" evidence="1">
    <location>
        <begin position="69"/>
        <end position="87"/>
    </location>
</feature>
<dbReference type="EMBL" id="CP144691">
    <property type="protein sequence ID" value="WVY95202.1"/>
    <property type="molecule type" value="Genomic_DNA"/>
</dbReference>